<dbReference type="SUPFAM" id="SSF52540">
    <property type="entry name" value="P-loop containing nucleoside triphosphate hydrolases"/>
    <property type="match status" value="1"/>
</dbReference>
<dbReference type="RefSeq" id="WP_010017864.1">
    <property type="nucleotide sequence ID" value="NZ_CAUZLN010000002.1"/>
</dbReference>
<keyword evidence="4" id="KW-1185">Reference proteome</keyword>
<dbReference type="InterPro" id="IPR051396">
    <property type="entry name" value="Bact_Antivir_Def_Nuclease"/>
</dbReference>
<reference evidence="3 4" key="1">
    <citation type="submission" date="2023-10" db="EMBL/GenBank/DDBJ databases">
        <authorList>
            <person name="Botero Cardona J."/>
        </authorList>
    </citation>
    <scope>NUCLEOTIDE SEQUENCE [LARGE SCALE GENOMIC DNA]</scope>
    <source>
        <strain evidence="3 4">R-54839</strain>
    </source>
</reference>
<gene>
    <name evidence="3" type="ORF">R54839_PPFHFPJH_00968</name>
</gene>
<dbReference type="Proteomes" id="UP001314261">
    <property type="component" value="Unassembled WGS sequence"/>
</dbReference>
<evidence type="ECO:0000313" key="3">
    <source>
        <dbReference type="EMBL" id="CAK1242696.1"/>
    </source>
</evidence>
<dbReference type="PANTHER" id="PTHR43581:SF4">
    <property type="entry name" value="ATP_GTP PHOSPHATASE"/>
    <property type="match status" value="1"/>
</dbReference>
<organism evidence="3 4">
    <name type="scientific">Fructobacillus fructosus</name>
    <dbReference type="NCBI Taxonomy" id="1631"/>
    <lineage>
        <taxon>Bacteria</taxon>
        <taxon>Bacillati</taxon>
        <taxon>Bacillota</taxon>
        <taxon>Bacilli</taxon>
        <taxon>Lactobacillales</taxon>
        <taxon>Lactobacillaceae</taxon>
        <taxon>Fructobacillus</taxon>
    </lineage>
</organism>
<evidence type="ECO:0000259" key="1">
    <source>
        <dbReference type="Pfam" id="PF13175"/>
    </source>
</evidence>
<dbReference type="InterPro" id="IPR027417">
    <property type="entry name" value="P-loop_NTPase"/>
</dbReference>
<dbReference type="Pfam" id="PF13175">
    <property type="entry name" value="AAA_15"/>
    <property type="match status" value="1"/>
</dbReference>
<evidence type="ECO:0000313" key="4">
    <source>
        <dbReference type="Proteomes" id="UP001314261"/>
    </source>
</evidence>
<dbReference type="PANTHER" id="PTHR43581">
    <property type="entry name" value="ATP/GTP PHOSPHATASE"/>
    <property type="match status" value="1"/>
</dbReference>
<dbReference type="Pfam" id="PF20469">
    <property type="entry name" value="OLD-like_TOPRIM"/>
    <property type="match status" value="1"/>
</dbReference>
<name>A0ABN9YXC3_9LACO</name>
<dbReference type="CDD" id="cd01026">
    <property type="entry name" value="TOPRIM_OLD"/>
    <property type="match status" value="1"/>
</dbReference>
<dbReference type="EMBL" id="CAUZLR010000005">
    <property type="protein sequence ID" value="CAK1242696.1"/>
    <property type="molecule type" value="Genomic_DNA"/>
</dbReference>
<evidence type="ECO:0000259" key="2">
    <source>
        <dbReference type="Pfam" id="PF20469"/>
    </source>
</evidence>
<dbReference type="InterPro" id="IPR034139">
    <property type="entry name" value="TOPRIM_OLD"/>
</dbReference>
<sequence length="624" mass="71641">MKIKSVHIKNFRSIYDQKIIFYNITNFVGPNGAGKSTILYALDWFFNGNKYTQLSEKDATFGHSKENIEVSVTFDNLTDYDREIIGSQYVNDDSNEFTVWRIHKMLSDEEILSANVKGYPPFSETKASKTATEKKNNYQKLRDNMPDLGLPDRKRQNDIDEALREWENTHPENLEDIEESLSTSFKGFAGEGRLSKLFEYTLVRADLRANEETADVKKTLFSNIIERVVDRQLASEPLQELFDSVQDKEKDIYKKYYANPLNELTSALNEHLRQYSVGRKVRIQPDIAEILPPQAKFNIAVIEEKFSSNVENQGHGFQRTLLIAALQLLSENASTETSKELCLAIEEPELYQHPIQQKRFAHVLKKLTASSEKKIQVIYATHSPNFLDVEKINQTYKLKRNSVENDDIHTEINNISDQELLNINPNKPDLIKNALGNELANGIFSEGVFLVEGPNEVAYIDALTEKTDLPFSLKGIEVIKCPKTNMPFCIDILKKLGIPIKIMFDNDSGFETRMKEKQKGDEKKTKELRNQHINNNKKILEKVGIDIDTDTNGFILPGNFGYVFVVSDTLESYFSDNVVGWEKLMQQPDVKKNSRIYQEFINSSQLNAFPKELIDFITNDKFFV</sequence>
<feature type="domain" description="Endonuclease GajA/Old nuclease/RecF-like AAA" evidence="1">
    <location>
        <begin position="1"/>
        <end position="386"/>
    </location>
</feature>
<feature type="domain" description="OLD protein-like TOPRIM" evidence="2">
    <location>
        <begin position="443"/>
        <end position="507"/>
    </location>
</feature>
<proteinExistence type="predicted"/>
<dbReference type="InterPro" id="IPR041685">
    <property type="entry name" value="AAA_GajA/Old/RecF-like"/>
</dbReference>
<dbReference type="Gene3D" id="3.40.50.300">
    <property type="entry name" value="P-loop containing nucleotide triphosphate hydrolases"/>
    <property type="match status" value="1"/>
</dbReference>
<comment type="caution">
    <text evidence="3">The sequence shown here is derived from an EMBL/GenBank/DDBJ whole genome shotgun (WGS) entry which is preliminary data.</text>
</comment>
<accession>A0ABN9YXC3</accession>
<protein>
    <submittedName>
        <fullName evidence="3">Contains P-loop ATPase and TOPRIM domains (YbjD)</fullName>
    </submittedName>
</protein>